<feature type="domain" description="FAS1" evidence="2">
    <location>
        <begin position="31"/>
        <end position="168"/>
    </location>
</feature>
<dbReference type="PANTHER" id="PTHR10900:SF77">
    <property type="entry name" value="FI19380P1"/>
    <property type="match status" value="1"/>
</dbReference>
<dbReference type="SUPFAM" id="SSF82153">
    <property type="entry name" value="FAS1 domain"/>
    <property type="match status" value="2"/>
</dbReference>
<feature type="domain" description="FAS1" evidence="2">
    <location>
        <begin position="172"/>
        <end position="307"/>
    </location>
</feature>
<feature type="chain" id="PRO_5042040151" description="FAS1 domain-containing protein" evidence="1">
    <location>
        <begin position="21"/>
        <end position="324"/>
    </location>
</feature>
<name>A0AAE1DVQ2_9GAST</name>
<dbReference type="Pfam" id="PF02469">
    <property type="entry name" value="Fasciclin"/>
    <property type="match status" value="2"/>
</dbReference>
<evidence type="ECO:0000256" key="1">
    <source>
        <dbReference type="SAM" id="SignalP"/>
    </source>
</evidence>
<dbReference type="PANTHER" id="PTHR10900">
    <property type="entry name" value="PERIOSTIN-RELATED"/>
    <property type="match status" value="1"/>
</dbReference>
<keyword evidence="1" id="KW-0732">Signal</keyword>
<proteinExistence type="predicted"/>
<dbReference type="FunFam" id="2.30.180.10:FF:000032">
    <property type="entry name" value="Fasciclin domain-containing protein, putative"/>
    <property type="match status" value="1"/>
</dbReference>
<dbReference type="AlphaFoldDB" id="A0AAE1DVQ2"/>
<organism evidence="3 4">
    <name type="scientific">Elysia crispata</name>
    <name type="common">lettuce slug</name>
    <dbReference type="NCBI Taxonomy" id="231223"/>
    <lineage>
        <taxon>Eukaryota</taxon>
        <taxon>Metazoa</taxon>
        <taxon>Spiralia</taxon>
        <taxon>Lophotrochozoa</taxon>
        <taxon>Mollusca</taxon>
        <taxon>Gastropoda</taxon>
        <taxon>Heterobranchia</taxon>
        <taxon>Euthyneura</taxon>
        <taxon>Panpulmonata</taxon>
        <taxon>Sacoglossa</taxon>
        <taxon>Placobranchoidea</taxon>
        <taxon>Plakobranchidae</taxon>
        <taxon>Elysia</taxon>
    </lineage>
</organism>
<dbReference type="SMART" id="SM00554">
    <property type="entry name" value="FAS1"/>
    <property type="match status" value="2"/>
</dbReference>
<reference evidence="3" key="1">
    <citation type="journal article" date="2023" name="G3 (Bethesda)">
        <title>A reference genome for the long-term kleptoplast-retaining sea slug Elysia crispata morphotype clarki.</title>
        <authorList>
            <person name="Eastman K.E."/>
            <person name="Pendleton A.L."/>
            <person name="Shaikh M.A."/>
            <person name="Suttiyut T."/>
            <person name="Ogas R."/>
            <person name="Tomko P."/>
            <person name="Gavelis G."/>
            <person name="Widhalm J.R."/>
            <person name="Wisecaver J.H."/>
        </authorList>
    </citation>
    <scope>NUCLEOTIDE SEQUENCE</scope>
    <source>
        <strain evidence="3">ECLA1</strain>
    </source>
</reference>
<dbReference type="InterPro" id="IPR000782">
    <property type="entry name" value="FAS1_domain"/>
</dbReference>
<comment type="caution">
    <text evidence="3">The sequence shown here is derived from an EMBL/GenBank/DDBJ whole genome shotgun (WGS) entry which is preliminary data.</text>
</comment>
<sequence length="324" mass="34828">MKMLACVGALALLCLGSVMCQTTMAPVTPMPGDLETELTKRGGFTQILNLLRNAGLLDTLKNADNITVFAPTDAALARVPADQLAALTSNPTELQKVLGYHALLEDVKGLHRRGIGRLHDKVIISSNGLPIRINVYRLVHVIAAEGVNITERAIRVSNGYVHALDGIMVPPQGDVVEIAAANNDLTSLVSLLSSAGLVDAIKSDMNITVFAPNDAAFAKLDPKVTAYLTSHPADLKNVLLYHVVERMTLYSIGMRHTLTFHTADQGHDNLMVLEDFATGDIKVNTARIVQKDISATNGVIHIIDEVLVPARVLLKIEEQGITIG</sequence>
<dbReference type="PROSITE" id="PS50213">
    <property type="entry name" value="FAS1"/>
    <property type="match status" value="2"/>
</dbReference>
<dbReference type="InterPro" id="IPR050904">
    <property type="entry name" value="Adhesion/Biosynth-related"/>
</dbReference>
<dbReference type="InterPro" id="IPR036378">
    <property type="entry name" value="FAS1_dom_sf"/>
</dbReference>
<feature type="signal peptide" evidence="1">
    <location>
        <begin position="1"/>
        <end position="20"/>
    </location>
</feature>
<keyword evidence="4" id="KW-1185">Reference proteome</keyword>
<dbReference type="Proteomes" id="UP001283361">
    <property type="component" value="Unassembled WGS sequence"/>
</dbReference>
<gene>
    <name evidence="3" type="ORF">RRG08_060522</name>
</gene>
<dbReference type="Gene3D" id="2.30.180.10">
    <property type="entry name" value="FAS1 domain"/>
    <property type="match status" value="2"/>
</dbReference>
<evidence type="ECO:0000313" key="4">
    <source>
        <dbReference type="Proteomes" id="UP001283361"/>
    </source>
</evidence>
<evidence type="ECO:0000313" key="3">
    <source>
        <dbReference type="EMBL" id="KAK3784095.1"/>
    </source>
</evidence>
<protein>
    <recommendedName>
        <fullName evidence="2">FAS1 domain-containing protein</fullName>
    </recommendedName>
</protein>
<evidence type="ECO:0000259" key="2">
    <source>
        <dbReference type="PROSITE" id="PS50213"/>
    </source>
</evidence>
<accession>A0AAE1DVQ2</accession>
<dbReference type="EMBL" id="JAWDGP010002312">
    <property type="protein sequence ID" value="KAK3784095.1"/>
    <property type="molecule type" value="Genomic_DNA"/>
</dbReference>